<protein>
    <submittedName>
        <fullName evidence="2">Efflux ABC transporter, permease protein</fullName>
    </submittedName>
</protein>
<reference evidence="2" key="1">
    <citation type="submission" date="2020-02" db="EMBL/GenBank/DDBJ databases">
        <authorList>
            <person name="Meier V. D."/>
        </authorList>
    </citation>
    <scope>NUCLEOTIDE SEQUENCE</scope>
    <source>
        <strain evidence="2">AVDCRST_MAG66</strain>
    </source>
</reference>
<proteinExistence type="predicted"/>
<evidence type="ECO:0000256" key="1">
    <source>
        <dbReference type="SAM" id="MobiDB-lite"/>
    </source>
</evidence>
<organism evidence="2">
    <name type="scientific">uncultured Pseudonocardia sp</name>
    <dbReference type="NCBI Taxonomy" id="211455"/>
    <lineage>
        <taxon>Bacteria</taxon>
        <taxon>Bacillati</taxon>
        <taxon>Actinomycetota</taxon>
        <taxon>Actinomycetes</taxon>
        <taxon>Pseudonocardiales</taxon>
        <taxon>Pseudonocardiaceae</taxon>
        <taxon>Pseudonocardia</taxon>
        <taxon>environmental samples</taxon>
    </lineage>
</organism>
<dbReference type="EMBL" id="CADCUS010000278">
    <property type="protein sequence ID" value="CAA9409044.1"/>
    <property type="molecule type" value="Genomic_DNA"/>
</dbReference>
<feature type="compositionally biased region" description="Basic and acidic residues" evidence="1">
    <location>
        <begin position="232"/>
        <end position="262"/>
    </location>
</feature>
<feature type="region of interest" description="Disordered" evidence="1">
    <location>
        <begin position="222"/>
        <end position="276"/>
    </location>
</feature>
<dbReference type="AlphaFoldDB" id="A0A6J4P885"/>
<sequence length="276" mass="29133">ERRRPRRAPPAPLVRAAARRLLRRSGAGAPGALRAGVEPGLAGVPVRVLRAGVLPARDGPGPRLAGGDAARPGRLAHLLRGVHRAGPARRVGHERRGVRLHVQRLLQAQVRQALRRDARHPAGTGRRRARRDRLGADPWRPVLAGVPGRDGRVRPARLAVGAARPAGRAAGGLRVRRRRHGGHVVHALVAGLRPRHPRGAADVPVLHHVLPAVGLPAGAADRGAVPAALPRRRVDARAHDGSRARRDAGQPRLLPGDDRDRGGGGGPAARRTAPAL</sequence>
<gene>
    <name evidence="2" type="ORF">AVDCRST_MAG66-1932</name>
</gene>
<feature type="non-terminal residue" evidence="2">
    <location>
        <position position="276"/>
    </location>
</feature>
<accession>A0A6J4P885</accession>
<evidence type="ECO:0000313" key="2">
    <source>
        <dbReference type="EMBL" id="CAA9409044.1"/>
    </source>
</evidence>
<name>A0A6J4P885_9PSEU</name>
<feature type="non-terminal residue" evidence="2">
    <location>
        <position position="1"/>
    </location>
</feature>